<accession>A0A380RW68</accession>
<dbReference type="PANTHER" id="PTHR45753">
    <property type="entry name" value="ORNITHINE CARBAMOYLTRANSFERASE, MITOCHONDRIAL"/>
    <property type="match status" value="1"/>
</dbReference>
<organism evidence="10 11">
    <name type="scientific">Fibrobacter succinogenes</name>
    <name type="common">Bacteroides succinogenes</name>
    <dbReference type="NCBI Taxonomy" id="833"/>
    <lineage>
        <taxon>Bacteria</taxon>
        <taxon>Pseudomonadati</taxon>
        <taxon>Fibrobacterota</taxon>
        <taxon>Fibrobacteria</taxon>
        <taxon>Fibrobacterales</taxon>
        <taxon>Fibrobacteraceae</taxon>
        <taxon>Fibrobacter</taxon>
    </lineage>
</organism>
<dbReference type="NCBIfam" id="NF002032">
    <property type="entry name" value="PRK00856.1"/>
    <property type="match status" value="1"/>
</dbReference>
<dbReference type="PROSITE" id="PS00097">
    <property type="entry name" value="CARBAMOYLTRANSFERASE"/>
    <property type="match status" value="1"/>
</dbReference>
<dbReference type="RefSeq" id="WP_085490074.1">
    <property type="nucleotide sequence ID" value="NZ_UHJL01000001.1"/>
</dbReference>
<dbReference type="FunFam" id="3.40.50.1370:FF:000007">
    <property type="entry name" value="Aspartate carbamoyltransferase"/>
    <property type="match status" value="1"/>
</dbReference>
<evidence type="ECO:0000256" key="4">
    <source>
        <dbReference type="ARBA" id="ARBA00022975"/>
    </source>
</evidence>
<dbReference type="InterPro" id="IPR006130">
    <property type="entry name" value="Asp/Orn_carbamoylTrfase"/>
</dbReference>
<feature type="binding site" evidence="7">
    <location>
        <position position="170"/>
    </location>
    <ligand>
        <name>L-aspartate</name>
        <dbReference type="ChEBI" id="CHEBI:29991"/>
    </ligand>
</feature>
<evidence type="ECO:0000256" key="1">
    <source>
        <dbReference type="ARBA" id="ARBA00004852"/>
    </source>
</evidence>
<evidence type="ECO:0000256" key="5">
    <source>
        <dbReference type="ARBA" id="ARBA00043884"/>
    </source>
</evidence>
<dbReference type="UniPathway" id="UPA00070">
    <property type="reaction ID" value="UER00116"/>
</dbReference>
<dbReference type="EMBL" id="UHJL01000001">
    <property type="protein sequence ID" value="SUQ19813.1"/>
    <property type="molecule type" value="Genomic_DNA"/>
</dbReference>
<feature type="binding site" evidence="7">
    <location>
        <position position="140"/>
    </location>
    <ligand>
        <name>carbamoyl phosphate</name>
        <dbReference type="ChEBI" id="CHEBI:58228"/>
    </ligand>
</feature>
<feature type="binding site" evidence="7">
    <location>
        <position position="87"/>
    </location>
    <ligand>
        <name>L-aspartate</name>
        <dbReference type="ChEBI" id="CHEBI:29991"/>
    </ligand>
</feature>
<reference evidence="10 11" key="1">
    <citation type="submission" date="2017-08" db="EMBL/GenBank/DDBJ databases">
        <authorList>
            <person name="de Groot N.N."/>
        </authorList>
    </citation>
    <scope>NUCLEOTIDE SEQUENCE [LARGE SCALE GENOMIC DNA]</scope>
    <source>
        <strain evidence="10 11">HM2</strain>
    </source>
</reference>
<evidence type="ECO:0000313" key="11">
    <source>
        <dbReference type="Proteomes" id="UP000255423"/>
    </source>
</evidence>
<dbReference type="Gene3D" id="3.40.50.1370">
    <property type="entry name" value="Aspartate/ornithine carbamoyltransferase"/>
    <property type="match status" value="2"/>
</dbReference>
<comment type="subunit">
    <text evidence="7">Heterododecamer (2C3:3R2) of six catalytic PyrB chains organized as two trimers (C3), and six regulatory PyrI chains organized as three dimers (R2).</text>
</comment>
<dbReference type="Proteomes" id="UP000255423">
    <property type="component" value="Unassembled WGS sequence"/>
</dbReference>
<dbReference type="InterPro" id="IPR006131">
    <property type="entry name" value="Asp_carbamoyltransf_Asp/Orn-bd"/>
</dbReference>
<dbReference type="GO" id="GO:0004070">
    <property type="term" value="F:aspartate carbamoyltransferase activity"/>
    <property type="evidence" value="ECO:0007669"/>
    <property type="project" value="UniProtKB-UniRule"/>
</dbReference>
<dbReference type="GO" id="GO:0016597">
    <property type="term" value="F:amino acid binding"/>
    <property type="evidence" value="ECO:0007669"/>
    <property type="project" value="InterPro"/>
</dbReference>
<comment type="function">
    <text evidence="5 7">Catalyzes the condensation of carbamoyl phosphate and aspartate to form carbamoyl aspartate and inorganic phosphate, the committed step in the de novo pyrimidine nucleotide biosynthesis pathway.</text>
</comment>
<dbReference type="HAMAP" id="MF_00001">
    <property type="entry name" value="Asp_carb_tr"/>
    <property type="match status" value="1"/>
</dbReference>
<dbReference type="Pfam" id="PF02729">
    <property type="entry name" value="OTCace_N"/>
    <property type="match status" value="1"/>
</dbReference>
<feature type="binding site" evidence="7">
    <location>
        <position position="266"/>
    </location>
    <ligand>
        <name>carbamoyl phosphate</name>
        <dbReference type="ChEBI" id="CHEBI:58228"/>
    </ligand>
</feature>
<evidence type="ECO:0000256" key="2">
    <source>
        <dbReference type="ARBA" id="ARBA00008896"/>
    </source>
</evidence>
<dbReference type="GO" id="GO:0006207">
    <property type="term" value="P:'de novo' pyrimidine nucleobase biosynthetic process"/>
    <property type="evidence" value="ECO:0007669"/>
    <property type="project" value="InterPro"/>
</dbReference>
<comment type="similarity">
    <text evidence="2 7">Belongs to the aspartate/ornithine carbamoyltransferase superfamily. ATCase family.</text>
</comment>
<comment type="pathway">
    <text evidence="1 7">Pyrimidine metabolism; UMP biosynthesis via de novo pathway; (S)-dihydroorotate from bicarbonate: step 2/3.</text>
</comment>
<keyword evidence="3 7" id="KW-0808">Transferase</keyword>
<feature type="binding site" evidence="7">
    <location>
        <position position="225"/>
    </location>
    <ligand>
        <name>L-aspartate</name>
        <dbReference type="ChEBI" id="CHEBI:29991"/>
    </ligand>
</feature>
<feature type="binding site" evidence="7">
    <location>
        <position position="137"/>
    </location>
    <ligand>
        <name>carbamoyl phosphate</name>
        <dbReference type="ChEBI" id="CHEBI:58228"/>
    </ligand>
</feature>
<dbReference type="AlphaFoldDB" id="A0A380RW68"/>
<evidence type="ECO:0000256" key="3">
    <source>
        <dbReference type="ARBA" id="ARBA00022679"/>
    </source>
</evidence>
<feature type="binding site" evidence="7">
    <location>
        <position position="267"/>
    </location>
    <ligand>
        <name>carbamoyl phosphate</name>
        <dbReference type="ChEBI" id="CHEBI:58228"/>
    </ligand>
</feature>
<feature type="domain" description="Aspartate/ornithine carbamoyltransferase carbamoyl-P binding" evidence="9">
    <location>
        <begin position="7"/>
        <end position="150"/>
    </location>
</feature>
<evidence type="ECO:0000259" key="9">
    <source>
        <dbReference type="Pfam" id="PF02729"/>
    </source>
</evidence>
<dbReference type="Pfam" id="PF00185">
    <property type="entry name" value="OTCace"/>
    <property type="match status" value="1"/>
</dbReference>
<gene>
    <name evidence="7" type="primary">pyrB</name>
    <name evidence="10" type="ORF">SAMN05661053_1056</name>
</gene>
<dbReference type="SUPFAM" id="SSF53671">
    <property type="entry name" value="Aspartate/ornithine carbamoyltransferase"/>
    <property type="match status" value="1"/>
</dbReference>
<dbReference type="PRINTS" id="PR00101">
    <property type="entry name" value="ATCASE"/>
</dbReference>
<dbReference type="InterPro" id="IPR002082">
    <property type="entry name" value="Asp_carbamoyltransf"/>
</dbReference>
<dbReference type="PANTHER" id="PTHR45753:SF6">
    <property type="entry name" value="ASPARTATE CARBAMOYLTRANSFERASE"/>
    <property type="match status" value="1"/>
</dbReference>
<name>A0A380RW68_FIBSU</name>
<dbReference type="GO" id="GO:0044205">
    <property type="term" value="P:'de novo' UMP biosynthetic process"/>
    <property type="evidence" value="ECO:0007669"/>
    <property type="project" value="UniProtKB-UniRule"/>
</dbReference>
<evidence type="ECO:0000259" key="8">
    <source>
        <dbReference type="Pfam" id="PF00185"/>
    </source>
</evidence>
<dbReference type="GO" id="GO:0005829">
    <property type="term" value="C:cytosol"/>
    <property type="evidence" value="ECO:0007669"/>
    <property type="project" value="TreeGrafter"/>
</dbReference>
<evidence type="ECO:0000313" key="10">
    <source>
        <dbReference type="EMBL" id="SUQ19813.1"/>
    </source>
</evidence>
<feature type="binding site" evidence="7">
    <location>
        <position position="60"/>
    </location>
    <ligand>
        <name>carbamoyl phosphate</name>
        <dbReference type="ChEBI" id="CHEBI:58228"/>
    </ligand>
</feature>
<evidence type="ECO:0000256" key="7">
    <source>
        <dbReference type="HAMAP-Rule" id="MF_00001"/>
    </source>
</evidence>
<dbReference type="NCBIfam" id="TIGR00670">
    <property type="entry name" value="asp_carb_tr"/>
    <property type="match status" value="1"/>
</dbReference>
<feature type="binding site" evidence="7">
    <location>
        <position position="109"/>
    </location>
    <ligand>
        <name>carbamoyl phosphate</name>
        <dbReference type="ChEBI" id="CHEBI:58228"/>
    </ligand>
</feature>
<proteinExistence type="inferred from homology"/>
<dbReference type="GO" id="GO:0006520">
    <property type="term" value="P:amino acid metabolic process"/>
    <property type="evidence" value="ECO:0007669"/>
    <property type="project" value="InterPro"/>
</dbReference>
<protein>
    <recommendedName>
        <fullName evidence="7">Aspartate carbamoyltransferase</fullName>
        <ecNumber evidence="7">2.1.3.2</ecNumber>
    </recommendedName>
    <alternativeName>
        <fullName evidence="7">Aspartate transcarbamylase</fullName>
        <shortName evidence="7">ATCase</shortName>
    </alternativeName>
</protein>
<feature type="binding site" evidence="7">
    <location>
        <position position="59"/>
    </location>
    <ligand>
        <name>carbamoyl phosphate</name>
        <dbReference type="ChEBI" id="CHEBI:58228"/>
    </ligand>
</feature>
<sequence length="313" mass="34539">MSALEIKHLFGLRGVSKHDIRLILDHAKQFREILERPVKKVPSLRGMTVVNLFFENSTRTRTSFELAEKRLSADTVNFASSNSSVKKGETLVDTLRNIEAMKIDIVVVRHKGTGVPKFLADNSKAIIVNAGDGAHEHPTQALLDMLTIEEKLGTLEGKNVTIIGDIRHSRVARSNLWGMSTMGAHVTLCGPSTLVPRNTDLMNHVTWEPDVKKAVANADAIIALRLQKERMDDALLPSMREYRNTFGITEELLECAKDKVIIMHPGPINRGVELDSDIADGEHSVILDQVTNGVAVRMAVLFLLAGGRNNENA</sequence>
<comment type="catalytic activity">
    <reaction evidence="6 7">
        <text>carbamoyl phosphate + L-aspartate = N-carbamoyl-L-aspartate + phosphate + H(+)</text>
        <dbReference type="Rhea" id="RHEA:20013"/>
        <dbReference type="ChEBI" id="CHEBI:15378"/>
        <dbReference type="ChEBI" id="CHEBI:29991"/>
        <dbReference type="ChEBI" id="CHEBI:32814"/>
        <dbReference type="ChEBI" id="CHEBI:43474"/>
        <dbReference type="ChEBI" id="CHEBI:58228"/>
        <dbReference type="EC" id="2.1.3.2"/>
    </reaction>
</comment>
<keyword evidence="4 7" id="KW-0665">Pyrimidine biosynthesis</keyword>
<dbReference type="InterPro" id="IPR006132">
    <property type="entry name" value="Asp/Orn_carbamoyltranf_P-bd"/>
</dbReference>
<evidence type="ECO:0000256" key="6">
    <source>
        <dbReference type="ARBA" id="ARBA00048859"/>
    </source>
</evidence>
<dbReference type="PRINTS" id="PR00100">
    <property type="entry name" value="AOTCASE"/>
</dbReference>
<feature type="domain" description="Aspartate/ornithine carbamoyltransferase Asp/Orn-binding" evidence="8">
    <location>
        <begin position="156"/>
        <end position="303"/>
    </location>
</feature>
<dbReference type="EC" id="2.1.3.2" evidence="7"/>
<dbReference type="InterPro" id="IPR036901">
    <property type="entry name" value="Asp/Orn_carbamoylTrfase_sf"/>
</dbReference>